<dbReference type="GO" id="GO:0043546">
    <property type="term" value="F:molybdopterin cofactor binding"/>
    <property type="evidence" value="ECO:0007669"/>
    <property type="project" value="InterPro"/>
</dbReference>
<dbReference type="Proteomes" id="UP000246722">
    <property type="component" value="Unassembled WGS sequence"/>
</dbReference>
<keyword evidence="11" id="KW-1185">Reference proteome</keyword>
<dbReference type="SUPFAM" id="SSF50692">
    <property type="entry name" value="ADC-like"/>
    <property type="match status" value="1"/>
</dbReference>
<dbReference type="Gene3D" id="3.90.55.10">
    <property type="entry name" value="Dimethylsulfoxide Reductase, domain 3"/>
    <property type="match status" value="1"/>
</dbReference>
<dbReference type="Pfam" id="PF18364">
    <property type="entry name" value="Molybdopterin_N"/>
    <property type="match status" value="1"/>
</dbReference>
<dbReference type="InterPro" id="IPR041460">
    <property type="entry name" value="Molybdopterin_N"/>
</dbReference>
<dbReference type="SUPFAM" id="SSF53706">
    <property type="entry name" value="Formate dehydrogenase/DMSO reductase, domains 1-3"/>
    <property type="match status" value="1"/>
</dbReference>
<dbReference type="Pfam" id="PF00384">
    <property type="entry name" value="Molybdopterin"/>
    <property type="match status" value="1"/>
</dbReference>
<dbReference type="InterPro" id="IPR009010">
    <property type="entry name" value="Asp_de-COase-like_dom_sf"/>
</dbReference>
<dbReference type="Gene3D" id="3.40.228.10">
    <property type="entry name" value="Dimethylsulfoxide Reductase, domain 2"/>
    <property type="match status" value="1"/>
</dbReference>
<dbReference type="Gene3D" id="3.40.50.740">
    <property type="match status" value="1"/>
</dbReference>
<proteinExistence type="inferred from homology"/>
<keyword evidence="5" id="KW-0560">Oxidoreductase</keyword>
<dbReference type="GO" id="GO:0030151">
    <property type="term" value="F:molybdenum ion binding"/>
    <property type="evidence" value="ECO:0007669"/>
    <property type="project" value="TreeGrafter"/>
</dbReference>
<name>A0A318A0Z7_9MICO</name>
<evidence type="ECO:0000256" key="2">
    <source>
        <dbReference type="ARBA" id="ARBA00010312"/>
    </source>
</evidence>
<feature type="domain" description="Molybdopterin dinucleotide-binding" evidence="8">
    <location>
        <begin position="627"/>
        <end position="739"/>
    </location>
</feature>
<evidence type="ECO:0000313" key="11">
    <source>
        <dbReference type="Proteomes" id="UP000246722"/>
    </source>
</evidence>
<dbReference type="Pfam" id="PF01568">
    <property type="entry name" value="Molydop_binding"/>
    <property type="match status" value="1"/>
</dbReference>
<dbReference type="PANTHER" id="PTHR43742">
    <property type="entry name" value="TRIMETHYLAMINE-N-OXIDE REDUCTASE"/>
    <property type="match status" value="1"/>
</dbReference>
<evidence type="ECO:0000256" key="4">
    <source>
        <dbReference type="ARBA" id="ARBA00022723"/>
    </source>
</evidence>
<evidence type="ECO:0000256" key="5">
    <source>
        <dbReference type="ARBA" id="ARBA00023002"/>
    </source>
</evidence>
<feature type="domain" description="Molybdopterin oxidoreductase" evidence="7">
    <location>
        <begin position="55"/>
        <end position="509"/>
    </location>
</feature>
<keyword evidence="3" id="KW-0500">Molybdenum</keyword>
<dbReference type="Gene3D" id="2.40.40.20">
    <property type="match status" value="1"/>
</dbReference>
<dbReference type="PANTHER" id="PTHR43742:SF10">
    <property type="entry name" value="TRIMETHYLAMINE-N-OXIDE REDUCTASE 2"/>
    <property type="match status" value="1"/>
</dbReference>
<evidence type="ECO:0000256" key="6">
    <source>
        <dbReference type="SAM" id="MobiDB-lite"/>
    </source>
</evidence>
<dbReference type="OrthoDB" id="7376058at2"/>
<organism evidence="10 11">
    <name type="scientific">Cryobacterium arcticum</name>
    <dbReference type="NCBI Taxonomy" id="670052"/>
    <lineage>
        <taxon>Bacteria</taxon>
        <taxon>Bacillati</taxon>
        <taxon>Actinomycetota</taxon>
        <taxon>Actinomycetes</taxon>
        <taxon>Micrococcales</taxon>
        <taxon>Microbacteriaceae</taxon>
        <taxon>Cryobacterium</taxon>
    </lineage>
</organism>
<comment type="similarity">
    <text evidence="2">Belongs to the prokaryotic molybdopterin-containing oxidoreductase family.</text>
</comment>
<dbReference type="EMBL" id="QHLY01000003">
    <property type="protein sequence ID" value="PXA73227.1"/>
    <property type="molecule type" value="Genomic_DNA"/>
</dbReference>
<evidence type="ECO:0000313" key="10">
    <source>
        <dbReference type="EMBL" id="PXA73227.1"/>
    </source>
</evidence>
<dbReference type="InterPro" id="IPR050612">
    <property type="entry name" value="Prok_Mopterin_Oxidored"/>
</dbReference>
<comment type="cofactor">
    <cofactor evidence="1">
        <name>Mo-bis(molybdopterin guanine dinucleotide)</name>
        <dbReference type="ChEBI" id="CHEBI:60539"/>
    </cofactor>
</comment>
<feature type="region of interest" description="Disordered" evidence="6">
    <location>
        <begin position="753"/>
        <end position="775"/>
    </location>
</feature>
<feature type="domain" description="Molybdopterin oxidoreductase N-terminal" evidence="9">
    <location>
        <begin position="11"/>
        <end position="51"/>
    </location>
</feature>
<evidence type="ECO:0000259" key="9">
    <source>
        <dbReference type="Pfam" id="PF18364"/>
    </source>
</evidence>
<evidence type="ECO:0000259" key="7">
    <source>
        <dbReference type="Pfam" id="PF00384"/>
    </source>
</evidence>
<dbReference type="InterPro" id="IPR006656">
    <property type="entry name" value="Mopterin_OxRdtase"/>
</dbReference>
<dbReference type="InterPro" id="IPR006657">
    <property type="entry name" value="MoPterin_dinucl-bd_dom"/>
</dbReference>
<keyword evidence="4" id="KW-0479">Metal-binding</keyword>
<dbReference type="GO" id="GO:0009061">
    <property type="term" value="P:anaerobic respiration"/>
    <property type="evidence" value="ECO:0007669"/>
    <property type="project" value="TreeGrafter"/>
</dbReference>
<protein>
    <submittedName>
        <fullName evidence="10">Molybdopterin oxidoreductase</fullName>
    </submittedName>
</protein>
<reference evidence="10 11" key="1">
    <citation type="submission" date="2018-05" db="EMBL/GenBank/DDBJ databases">
        <title>Genetic diversity of glacier-inhabiting Cryobacterium bacteria in China and description of Cryobacterium mengkeensis sp. nov. and Arthrobacter glacialis sp. nov.</title>
        <authorList>
            <person name="Liu Q."/>
            <person name="Xin Y.-H."/>
        </authorList>
    </citation>
    <scope>NUCLEOTIDE SEQUENCE [LARGE SCALE GENOMIC DNA]</scope>
    <source>
        <strain evidence="10 11">SK-1</strain>
    </source>
</reference>
<evidence type="ECO:0000256" key="3">
    <source>
        <dbReference type="ARBA" id="ARBA00022505"/>
    </source>
</evidence>
<dbReference type="AlphaFoldDB" id="A0A318A0Z7"/>
<dbReference type="GO" id="GO:0016491">
    <property type="term" value="F:oxidoreductase activity"/>
    <property type="evidence" value="ECO:0007669"/>
    <property type="project" value="UniProtKB-KW"/>
</dbReference>
<comment type="caution">
    <text evidence="10">The sequence shown here is derived from an EMBL/GenBank/DDBJ whole genome shotgun (WGS) entry which is preliminary data.</text>
</comment>
<evidence type="ECO:0000256" key="1">
    <source>
        <dbReference type="ARBA" id="ARBA00001942"/>
    </source>
</evidence>
<accession>A0A318A0Z7</accession>
<dbReference type="RefSeq" id="WP_110124905.1">
    <property type="nucleotide sequence ID" value="NZ_QHLY01000003.1"/>
</dbReference>
<dbReference type="GO" id="GO:0030288">
    <property type="term" value="C:outer membrane-bounded periplasmic space"/>
    <property type="evidence" value="ECO:0007669"/>
    <property type="project" value="TreeGrafter"/>
</dbReference>
<evidence type="ECO:0000259" key="8">
    <source>
        <dbReference type="Pfam" id="PF01568"/>
    </source>
</evidence>
<dbReference type="GO" id="GO:0009055">
    <property type="term" value="F:electron transfer activity"/>
    <property type="evidence" value="ECO:0007669"/>
    <property type="project" value="TreeGrafter"/>
</dbReference>
<sequence>MSETDTHFVPHSSHWGSFRVRAVDEDTIEVRPHELDTEPSPIIQNAVDSVRHRARIDRPYVRRGWLEGTPREGDARRGVDEYVPLEWTEAERLLSAEVRRVYDEHGPTGVFGGSYGWSSAGRFHHAQSQVHRFLNSVGGYVRSVTTYSLGAGMVIVPRVAGDKYNVIYGGSTWTDLITSGELMLCFGGISTKNAAVNPGGPTSHIARQSVRDLGAAGVDLVNVSPIRSDLDDAPSQWVPVRPGTDVALMLGLAFELIRVGRVDREFLASHTTGYEKFEPYVLGTTDGVAKTAEWAAEICDIPAETIVALAGEIAQKKTFICVAPSLQRAEHGEQPIWMGITLAAMLGGIGLPGEGFGIGLGSMGYFGNQPNLYKSPSLPQGVNACDDFIPVARIADMLLNPGTEYDFNGERKTYPDIKLVYWAGGNPFHHHQDLFRLHDAFQRPDTVVVHDAFWTSTAKHADFVFPATMTLERVDIASAANEPNMIAMKPALAPFAEAKDDYDIFAALAGHLGVEDVFTEGRTSAEWVEHLYGLWRERLHAAGQDCPSFDEFWEHGSAEVPLEREPLSWLHEFRADPVANPLDTPSGRLEIFSDTIASFGYDDCAGHSTWMEPEEWLGGELADSYPLALISNQPAGRLHSQLDMGSASQVTKSKGRELLTIHPDDAARRILVDGDTVRVSSPRESSFLATVRVSDVVRDGVVQVATGAWFDPDFAERTCRHGNPNAVTMDRGTSKLGQGCIGQLCLVEVERIDGPVPDSHPHVPPRGASREAARK</sequence>
<gene>
    <name evidence="10" type="ORF">CTB96_00235</name>
</gene>